<evidence type="ECO:0000256" key="4">
    <source>
        <dbReference type="ARBA" id="ARBA00022692"/>
    </source>
</evidence>
<evidence type="ECO:0000256" key="1">
    <source>
        <dbReference type="ARBA" id="ARBA00004651"/>
    </source>
</evidence>
<evidence type="ECO:0000256" key="8">
    <source>
        <dbReference type="SAM" id="Phobius"/>
    </source>
</evidence>
<evidence type="ECO:0000313" key="10">
    <source>
        <dbReference type="Proteomes" id="UP001299012"/>
    </source>
</evidence>
<keyword evidence="10" id="KW-1185">Reference proteome</keyword>
<sequence>MTPSLPALLLLALSLASFVTLCALRGAPMADLLVYRAEGAAVAHGTDLYGFTVTEWRLPATYPPFAAVLFVPTIWLPVPALKAVFLAGNVLLLAALVALSARLAARG</sequence>
<protein>
    <submittedName>
        <fullName evidence="9">Glycosyltransferase 87 family protein</fullName>
    </submittedName>
</protein>
<comment type="similarity">
    <text evidence="7">Belongs to the glycosyltransferase 87 family.</text>
</comment>
<evidence type="ECO:0000256" key="6">
    <source>
        <dbReference type="ARBA" id="ARBA00023136"/>
    </source>
</evidence>
<evidence type="ECO:0000256" key="5">
    <source>
        <dbReference type="ARBA" id="ARBA00022989"/>
    </source>
</evidence>
<proteinExistence type="inferred from homology"/>
<accession>A0ABS9JWN2</accession>
<dbReference type="InterPro" id="IPR018584">
    <property type="entry name" value="GT87"/>
</dbReference>
<gene>
    <name evidence="9" type="ORF">L0F81_43180</name>
</gene>
<keyword evidence="3" id="KW-0808">Transferase</keyword>
<keyword evidence="4 8" id="KW-0812">Transmembrane</keyword>
<feature type="transmembrane region" description="Helical" evidence="8">
    <location>
        <begin position="85"/>
        <end position="105"/>
    </location>
</feature>
<keyword evidence="5 8" id="KW-1133">Transmembrane helix</keyword>
<feature type="non-terminal residue" evidence="9">
    <location>
        <position position="107"/>
    </location>
</feature>
<keyword evidence="2" id="KW-1003">Cell membrane</keyword>
<organism evidence="9 10">
    <name type="scientific">Streptomyces tricolor</name>
    <dbReference type="NCBI Taxonomy" id="68277"/>
    <lineage>
        <taxon>Bacteria</taxon>
        <taxon>Bacillati</taxon>
        <taxon>Actinomycetota</taxon>
        <taxon>Actinomycetes</taxon>
        <taxon>Kitasatosporales</taxon>
        <taxon>Streptomycetaceae</taxon>
        <taxon>Streptomyces</taxon>
        <taxon>Streptomyces violaceoruber group</taxon>
    </lineage>
</organism>
<dbReference type="EMBL" id="JAKKZF010000522">
    <property type="protein sequence ID" value="MCG0069973.1"/>
    <property type="molecule type" value="Genomic_DNA"/>
</dbReference>
<dbReference type="Pfam" id="PF09594">
    <property type="entry name" value="GT87"/>
    <property type="match status" value="1"/>
</dbReference>
<name>A0ABS9JWN2_9ACTN</name>
<keyword evidence="6 8" id="KW-0472">Membrane</keyword>
<reference evidence="9 10" key="1">
    <citation type="submission" date="2022-01" db="EMBL/GenBank/DDBJ databases">
        <title>Draft Genome Sequences of Seven Type Strains of the Genus Streptomyces.</title>
        <authorList>
            <person name="Aziz S."/>
            <person name="Coretto E."/>
            <person name="Chronakova A."/>
            <person name="Sproer C."/>
            <person name="Huber K."/>
            <person name="Nouioui I."/>
            <person name="Gross H."/>
        </authorList>
    </citation>
    <scope>NUCLEOTIDE SEQUENCE [LARGE SCALE GENOMIC DNA]</scope>
    <source>
        <strain evidence="9 10">DSM 41685</strain>
    </source>
</reference>
<comment type="subcellular location">
    <subcellularLocation>
        <location evidence="1">Cell membrane</location>
        <topology evidence="1">Multi-pass membrane protein</topology>
    </subcellularLocation>
</comment>
<evidence type="ECO:0000256" key="2">
    <source>
        <dbReference type="ARBA" id="ARBA00022475"/>
    </source>
</evidence>
<dbReference type="RefSeq" id="WP_237483067.1">
    <property type="nucleotide sequence ID" value="NZ_JAKKZF010000522.1"/>
</dbReference>
<comment type="caution">
    <text evidence="9">The sequence shown here is derived from an EMBL/GenBank/DDBJ whole genome shotgun (WGS) entry which is preliminary data.</text>
</comment>
<evidence type="ECO:0000256" key="3">
    <source>
        <dbReference type="ARBA" id="ARBA00022679"/>
    </source>
</evidence>
<evidence type="ECO:0000313" key="9">
    <source>
        <dbReference type="EMBL" id="MCG0069973.1"/>
    </source>
</evidence>
<feature type="transmembrane region" description="Helical" evidence="8">
    <location>
        <begin position="60"/>
        <end position="78"/>
    </location>
</feature>
<evidence type="ECO:0000256" key="7">
    <source>
        <dbReference type="ARBA" id="ARBA00024033"/>
    </source>
</evidence>
<dbReference type="Proteomes" id="UP001299012">
    <property type="component" value="Unassembled WGS sequence"/>
</dbReference>